<dbReference type="OrthoDB" id="2866249at2"/>
<reference evidence="1 2" key="1">
    <citation type="submission" date="2019-07" db="EMBL/GenBank/DDBJ databases">
        <authorList>
            <person name="Kim J."/>
        </authorList>
    </citation>
    <scope>NUCLEOTIDE SEQUENCE [LARGE SCALE GENOMIC DNA]</scope>
    <source>
        <strain evidence="1 2">N4</strain>
    </source>
</reference>
<protein>
    <submittedName>
        <fullName evidence="1">Uncharacterized protein</fullName>
    </submittedName>
</protein>
<dbReference type="Proteomes" id="UP000318102">
    <property type="component" value="Unassembled WGS sequence"/>
</dbReference>
<gene>
    <name evidence="1" type="ORF">FPZ44_24945</name>
</gene>
<comment type="caution">
    <text evidence="1">The sequence shown here is derived from an EMBL/GenBank/DDBJ whole genome shotgun (WGS) entry which is preliminary data.</text>
</comment>
<proteinExistence type="predicted"/>
<evidence type="ECO:0000313" key="1">
    <source>
        <dbReference type="EMBL" id="TVX85650.1"/>
    </source>
</evidence>
<evidence type="ECO:0000313" key="2">
    <source>
        <dbReference type="Proteomes" id="UP000318102"/>
    </source>
</evidence>
<keyword evidence="2" id="KW-1185">Reference proteome</keyword>
<dbReference type="AlphaFoldDB" id="A0A559IDQ3"/>
<accession>A0A559IDQ3</accession>
<organism evidence="1 2">
    <name type="scientific">Paenibacillus agilis</name>
    <dbReference type="NCBI Taxonomy" id="3020863"/>
    <lineage>
        <taxon>Bacteria</taxon>
        <taxon>Bacillati</taxon>
        <taxon>Bacillota</taxon>
        <taxon>Bacilli</taxon>
        <taxon>Bacillales</taxon>
        <taxon>Paenibacillaceae</taxon>
        <taxon>Paenibacillus</taxon>
    </lineage>
</organism>
<sequence length="152" mass="18385">MKAREIDFQRAEIFLDDMYSLTGEDPDNLISVASLVQMLYEDFLLQIRSHYQTEEMIKRLLEKRSVHHRHLTVESEEDWIDMKWSALEIDMKRQLALRGEVFLQDLRLADSKFKMTLHELISILFWDFIIEVRKGNQRNLIKLLLSRMRDWD</sequence>
<name>A0A559IDQ3_9BACL</name>
<dbReference type="EMBL" id="VNJK01000007">
    <property type="protein sequence ID" value="TVX85650.1"/>
    <property type="molecule type" value="Genomic_DNA"/>
</dbReference>